<keyword evidence="2" id="KW-1185">Reference proteome</keyword>
<dbReference type="Proteomes" id="UP000789860">
    <property type="component" value="Unassembled WGS sequence"/>
</dbReference>
<evidence type="ECO:0000313" key="1">
    <source>
        <dbReference type="EMBL" id="CAG8480317.1"/>
    </source>
</evidence>
<protein>
    <submittedName>
        <fullName evidence="1">7936_t:CDS:1</fullName>
    </submittedName>
</protein>
<reference evidence="1" key="1">
    <citation type="submission" date="2021-06" db="EMBL/GenBank/DDBJ databases">
        <authorList>
            <person name="Kallberg Y."/>
            <person name="Tangrot J."/>
            <person name="Rosling A."/>
        </authorList>
    </citation>
    <scope>NUCLEOTIDE SEQUENCE</scope>
    <source>
        <strain evidence="1">AU212A</strain>
    </source>
</reference>
<organism evidence="1 2">
    <name type="scientific">Scutellospora calospora</name>
    <dbReference type="NCBI Taxonomy" id="85575"/>
    <lineage>
        <taxon>Eukaryota</taxon>
        <taxon>Fungi</taxon>
        <taxon>Fungi incertae sedis</taxon>
        <taxon>Mucoromycota</taxon>
        <taxon>Glomeromycotina</taxon>
        <taxon>Glomeromycetes</taxon>
        <taxon>Diversisporales</taxon>
        <taxon>Gigasporaceae</taxon>
        <taxon>Scutellospora</taxon>
    </lineage>
</organism>
<sequence length="182" mass="21172">MSKVKFVAKHEYEYVANYKVLQTAFDKHKIDKIIPVERLVKCKFQDNLEFLQWMKRYWDTYYPGGPYDAVQRRRPDGGPVKTVTGRIPASGLHDSSQSASMVIELNKQVEDLKITVDGLEKERDFYFGKLRDIEILVQQRIDSEPDNQLLKDIQAILYSTEDGFEVPPEGAPQETEYDDETF</sequence>
<dbReference type="EMBL" id="CAJVPM010002123">
    <property type="protein sequence ID" value="CAG8480317.1"/>
    <property type="molecule type" value="Genomic_DNA"/>
</dbReference>
<name>A0ACA9KMQ7_9GLOM</name>
<evidence type="ECO:0000313" key="2">
    <source>
        <dbReference type="Proteomes" id="UP000789860"/>
    </source>
</evidence>
<accession>A0ACA9KMQ7</accession>
<comment type="caution">
    <text evidence="1">The sequence shown here is derived from an EMBL/GenBank/DDBJ whole genome shotgun (WGS) entry which is preliminary data.</text>
</comment>
<proteinExistence type="predicted"/>
<gene>
    <name evidence="1" type="ORF">SCALOS_LOCUS2392</name>
</gene>